<evidence type="ECO:0000313" key="3">
    <source>
        <dbReference type="Proteomes" id="UP000275078"/>
    </source>
</evidence>
<accession>A0A3N4INN8</accession>
<dbReference type="AlphaFoldDB" id="A0A3N4INN8"/>
<organism evidence="2 3">
    <name type="scientific">Ascobolus immersus RN42</name>
    <dbReference type="NCBI Taxonomy" id="1160509"/>
    <lineage>
        <taxon>Eukaryota</taxon>
        <taxon>Fungi</taxon>
        <taxon>Dikarya</taxon>
        <taxon>Ascomycota</taxon>
        <taxon>Pezizomycotina</taxon>
        <taxon>Pezizomycetes</taxon>
        <taxon>Pezizales</taxon>
        <taxon>Ascobolaceae</taxon>
        <taxon>Ascobolus</taxon>
    </lineage>
</organism>
<name>A0A3N4INN8_ASCIM</name>
<dbReference type="Proteomes" id="UP000275078">
    <property type="component" value="Unassembled WGS sequence"/>
</dbReference>
<feature type="compositionally biased region" description="Basic and acidic residues" evidence="1">
    <location>
        <begin position="153"/>
        <end position="162"/>
    </location>
</feature>
<dbReference type="InterPro" id="IPR011990">
    <property type="entry name" value="TPR-like_helical_dom_sf"/>
</dbReference>
<evidence type="ECO:0000313" key="2">
    <source>
        <dbReference type="EMBL" id="RPA87772.1"/>
    </source>
</evidence>
<dbReference type="EMBL" id="ML119646">
    <property type="protein sequence ID" value="RPA87772.1"/>
    <property type="molecule type" value="Genomic_DNA"/>
</dbReference>
<protein>
    <submittedName>
        <fullName evidence="2">Uncharacterized protein</fullName>
    </submittedName>
</protein>
<evidence type="ECO:0000256" key="1">
    <source>
        <dbReference type="SAM" id="MobiDB-lite"/>
    </source>
</evidence>
<proteinExistence type="predicted"/>
<reference evidence="2 3" key="1">
    <citation type="journal article" date="2018" name="Nat. Ecol. Evol.">
        <title>Pezizomycetes genomes reveal the molecular basis of ectomycorrhizal truffle lifestyle.</title>
        <authorList>
            <person name="Murat C."/>
            <person name="Payen T."/>
            <person name="Noel B."/>
            <person name="Kuo A."/>
            <person name="Morin E."/>
            <person name="Chen J."/>
            <person name="Kohler A."/>
            <person name="Krizsan K."/>
            <person name="Balestrini R."/>
            <person name="Da Silva C."/>
            <person name="Montanini B."/>
            <person name="Hainaut M."/>
            <person name="Levati E."/>
            <person name="Barry K.W."/>
            <person name="Belfiori B."/>
            <person name="Cichocki N."/>
            <person name="Clum A."/>
            <person name="Dockter R.B."/>
            <person name="Fauchery L."/>
            <person name="Guy J."/>
            <person name="Iotti M."/>
            <person name="Le Tacon F."/>
            <person name="Lindquist E.A."/>
            <person name="Lipzen A."/>
            <person name="Malagnac F."/>
            <person name="Mello A."/>
            <person name="Molinier V."/>
            <person name="Miyauchi S."/>
            <person name="Poulain J."/>
            <person name="Riccioni C."/>
            <person name="Rubini A."/>
            <person name="Sitrit Y."/>
            <person name="Splivallo R."/>
            <person name="Traeger S."/>
            <person name="Wang M."/>
            <person name="Zifcakova L."/>
            <person name="Wipf D."/>
            <person name="Zambonelli A."/>
            <person name="Paolocci F."/>
            <person name="Nowrousian M."/>
            <person name="Ottonello S."/>
            <person name="Baldrian P."/>
            <person name="Spatafora J.W."/>
            <person name="Henrissat B."/>
            <person name="Nagy L.G."/>
            <person name="Aury J.M."/>
            <person name="Wincker P."/>
            <person name="Grigoriev I.V."/>
            <person name="Bonfante P."/>
            <person name="Martin F.M."/>
        </authorList>
    </citation>
    <scope>NUCLEOTIDE SEQUENCE [LARGE SCALE GENOMIC DNA]</scope>
    <source>
        <strain evidence="2 3">RN42</strain>
    </source>
</reference>
<feature type="region of interest" description="Disordered" evidence="1">
    <location>
        <begin position="121"/>
        <end position="162"/>
    </location>
</feature>
<sequence>MSLVRNSDGSFGIDFPNDTKIYLNLVYSTWELMEEGKNDDAISLAAALLNTDQPGWDPIPIYFQGYFRMLKGMAHASMGQLSLARDEFQASLQIWETHDKREPNDLANTTKHELQKVEARIEKELKPTGEASEGDGKHKFEGMTKVGTGQEQQDDHSEQTGN</sequence>
<dbReference type="Gene3D" id="1.25.40.10">
    <property type="entry name" value="Tetratricopeptide repeat domain"/>
    <property type="match status" value="1"/>
</dbReference>
<keyword evidence="3" id="KW-1185">Reference proteome</keyword>
<gene>
    <name evidence="2" type="ORF">BJ508DRAFT_372024</name>
</gene>